<proteinExistence type="predicted"/>
<dbReference type="RefSeq" id="WP_184661363.1">
    <property type="nucleotide sequence ID" value="NZ_JACHFQ010000009.1"/>
</dbReference>
<sequence length="549" mass="60266">MYVNIDLSERVIIKGDRNPARTIVAPEIDLTNPTYHYYIWGKSSKSTVSPKEVTFESTTATSGTIPLDFPISTYYFTLVATEGVPEDLSDSSKILKKAILVAYTGADLSYSTTVLFHLSTTGLNFYGNMDFSFVLDDTWSNSEIADLNANYNVTVGLFEVDTGEVVSSFPSAMTLAGLNNSSPVSLDTYSAIAGTYNLMVSMKKAGESKTYNYSDTVIVAPNRTITATVAIPNVIEYAPAPPTNFKAAYCIDERIYYDTHTLYDGVASTEAADLAYENEYALLLSWQDNSNNESNFQITLVDVSKMFPMPEVPATMTDSTWANLTSGYLGNKSVTNVYDKNCIYAENYYSGSLDKNSSSLILYVPFDVCYIAKIEAVNAAGISSACYATIDSDFNIEVYDTGYGNNTAVYSGKAFSTAQNPCNMINLYKVVYHFNGGTLEYYKDNALKTVEKSIVEYGVYGTYSFFCPISDLASATESSPALLYLYTGTDAMAPSGSRWQRWKTGSSKGTDLIDTAIGGTSVVVDSTYTYQKPNDYTGYTSLYLFARYD</sequence>
<evidence type="ECO:0000313" key="1">
    <source>
        <dbReference type="EMBL" id="MBB5227281.1"/>
    </source>
</evidence>
<keyword evidence="2" id="KW-1185">Reference proteome</keyword>
<dbReference type="EMBL" id="JACHFQ010000009">
    <property type="protein sequence ID" value="MBB5227281.1"/>
    <property type="molecule type" value="Genomic_DNA"/>
</dbReference>
<reference evidence="1 2" key="1">
    <citation type="submission" date="2020-08" db="EMBL/GenBank/DDBJ databases">
        <title>Genomic Encyclopedia of Type Strains, Phase IV (KMG-IV): sequencing the most valuable type-strain genomes for metagenomic binning, comparative biology and taxonomic classification.</title>
        <authorList>
            <person name="Goeker M."/>
        </authorList>
    </citation>
    <scope>NUCLEOTIDE SEQUENCE [LARGE SCALE GENOMIC DNA]</scope>
    <source>
        <strain evidence="1 2">DSM 103462</strain>
    </source>
</reference>
<comment type="caution">
    <text evidence="1">The sequence shown here is derived from an EMBL/GenBank/DDBJ whole genome shotgun (WGS) entry which is preliminary data.</text>
</comment>
<protein>
    <submittedName>
        <fullName evidence="1">Uncharacterized protein</fullName>
    </submittedName>
</protein>
<organism evidence="1 2">
    <name type="scientific">Treponema ruminis</name>
    <dbReference type="NCBI Taxonomy" id="744515"/>
    <lineage>
        <taxon>Bacteria</taxon>
        <taxon>Pseudomonadati</taxon>
        <taxon>Spirochaetota</taxon>
        <taxon>Spirochaetia</taxon>
        <taxon>Spirochaetales</taxon>
        <taxon>Treponemataceae</taxon>
        <taxon>Treponema</taxon>
    </lineage>
</organism>
<name>A0A7W8LN63_9SPIR</name>
<dbReference type="Proteomes" id="UP000518887">
    <property type="component" value="Unassembled WGS sequence"/>
</dbReference>
<evidence type="ECO:0000313" key="2">
    <source>
        <dbReference type="Proteomes" id="UP000518887"/>
    </source>
</evidence>
<gene>
    <name evidence="1" type="ORF">HNP76_002679</name>
</gene>
<accession>A0A7W8LN63</accession>
<dbReference type="AlphaFoldDB" id="A0A7W8LN63"/>